<keyword evidence="5" id="KW-0325">Glycoprotein</keyword>
<dbReference type="GO" id="GO:0005576">
    <property type="term" value="C:extracellular region"/>
    <property type="evidence" value="ECO:0007669"/>
    <property type="project" value="UniProtKB-SubCell"/>
</dbReference>
<keyword evidence="5" id="KW-0336">GPI-anchor</keyword>
<evidence type="ECO:0000256" key="1">
    <source>
        <dbReference type="ARBA" id="ARBA00004589"/>
    </source>
</evidence>
<dbReference type="PROSITE" id="PS52012">
    <property type="entry name" value="CFEM"/>
    <property type="match status" value="1"/>
</dbReference>
<dbReference type="GO" id="GO:0098552">
    <property type="term" value="C:side of membrane"/>
    <property type="evidence" value="ECO:0007669"/>
    <property type="project" value="UniProtKB-KW"/>
</dbReference>
<evidence type="ECO:0000313" key="13">
    <source>
        <dbReference type="Proteomes" id="UP001302126"/>
    </source>
</evidence>
<sequence>MQLPTIPLLSISLLLASPVLTQRTTNPPCVQDCITKNLASSFCDGDETGAALDKCTCDTYTSGNAGRAASCVKQNCSREDQVVYARYIPTLCRDQFFPGLQVPDASSTGGLTATTGTNIPTGTGSGAGAASSTAAAVPLVGSWGVEQLVAVGGVLVAMVL</sequence>
<comment type="caution">
    <text evidence="9">Lacks conserved residue(s) required for the propagation of feature annotation.</text>
</comment>
<comment type="similarity">
    <text evidence="3">Belongs to the RBT5 family.</text>
</comment>
<comment type="caution">
    <text evidence="12">The sequence shown here is derived from an EMBL/GenBank/DDBJ whole genome shotgun (WGS) entry which is preliminary data.</text>
</comment>
<evidence type="ECO:0000256" key="3">
    <source>
        <dbReference type="ARBA" id="ARBA00010031"/>
    </source>
</evidence>
<feature type="chain" id="PRO_5042982337" description="CFEM domain-containing protein" evidence="10">
    <location>
        <begin position="22"/>
        <end position="160"/>
    </location>
</feature>
<feature type="signal peptide" evidence="10">
    <location>
        <begin position="1"/>
        <end position="21"/>
    </location>
</feature>
<comment type="subcellular location">
    <subcellularLocation>
        <location evidence="1">Membrane</location>
        <topology evidence="1">Lipid-anchor</topology>
        <topology evidence="1">GPI-anchor</topology>
    </subcellularLocation>
    <subcellularLocation>
        <location evidence="2">Secreted</location>
    </subcellularLocation>
</comment>
<name>A0AAN6WIQ7_9PEZI</name>
<feature type="domain" description="CFEM" evidence="11">
    <location>
        <begin position="1"/>
        <end position="117"/>
    </location>
</feature>
<proteinExistence type="inferred from homology"/>
<accession>A0AAN6WIQ7</accession>
<dbReference type="Proteomes" id="UP001302126">
    <property type="component" value="Unassembled WGS sequence"/>
</dbReference>
<evidence type="ECO:0000256" key="7">
    <source>
        <dbReference type="ARBA" id="ARBA00023157"/>
    </source>
</evidence>
<reference evidence="12" key="1">
    <citation type="journal article" date="2023" name="Mol. Phylogenet. Evol.">
        <title>Genome-scale phylogeny and comparative genomics of the fungal order Sordariales.</title>
        <authorList>
            <person name="Hensen N."/>
            <person name="Bonometti L."/>
            <person name="Westerberg I."/>
            <person name="Brannstrom I.O."/>
            <person name="Guillou S."/>
            <person name="Cros-Aarteil S."/>
            <person name="Calhoun S."/>
            <person name="Haridas S."/>
            <person name="Kuo A."/>
            <person name="Mondo S."/>
            <person name="Pangilinan J."/>
            <person name="Riley R."/>
            <person name="LaButti K."/>
            <person name="Andreopoulos B."/>
            <person name="Lipzen A."/>
            <person name="Chen C."/>
            <person name="Yan M."/>
            <person name="Daum C."/>
            <person name="Ng V."/>
            <person name="Clum A."/>
            <person name="Steindorff A."/>
            <person name="Ohm R.A."/>
            <person name="Martin F."/>
            <person name="Silar P."/>
            <person name="Natvig D.O."/>
            <person name="Lalanne C."/>
            <person name="Gautier V."/>
            <person name="Ament-Velasquez S.L."/>
            <person name="Kruys A."/>
            <person name="Hutchinson M.I."/>
            <person name="Powell A.J."/>
            <person name="Barry K."/>
            <person name="Miller A.N."/>
            <person name="Grigoriev I.V."/>
            <person name="Debuchy R."/>
            <person name="Gladieux P."/>
            <person name="Hiltunen Thoren M."/>
            <person name="Johannesson H."/>
        </authorList>
    </citation>
    <scope>NUCLEOTIDE SEQUENCE</scope>
    <source>
        <strain evidence="12">PSN309</strain>
    </source>
</reference>
<evidence type="ECO:0000256" key="2">
    <source>
        <dbReference type="ARBA" id="ARBA00004613"/>
    </source>
</evidence>
<evidence type="ECO:0000256" key="4">
    <source>
        <dbReference type="ARBA" id="ARBA00022525"/>
    </source>
</evidence>
<evidence type="ECO:0000256" key="5">
    <source>
        <dbReference type="ARBA" id="ARBA00022622"/>
    </source>
</evidence>
<dbReference type="AlphaFoldDB" id="A0AAN6WIQ7"/>
<dbReference type="Pfam" id="PF05730">
    <property type="entry name" value="CFEM"/>
    <property type="match status" value="1"/>
</dbReference>
<protein>
    <recommendedName>
        <fullName evidence="11">CFEM domain-containing protein</fullName>
    </recommendedName>
</protein>
<evidence type="ECO:0000256" key="10">
    <source>
        <dbReference type="SAM" id="SignalP"/>
    </source>
</evidence>
<dbReference type="EMBL" id="MU864738">
    <property type="protein sequence ID" value="KAK4182150.1"/>
    <property type="molecule type" value="Genomic_DNA"/>
</dbReference>
<dbReference type="InterPro" id="IPR008427">
    <property type="entry name" value="Extracellular_membr_CFEM_dom"/>
</dbReference>
<keyword evidence="8" id="KW-0449">Lipoprotein</keyword>
<keyword evidence="6 10" id="KW-0732">Signal</keyword>
<keyword evidence="13" id="KW-1185">Reference proteome</keyword>
<gene>
    <name evidence="12" type="ORF">QBC35DRAFT_194105</name>
</gene>
<evidence type="ECO:0000256" key="6">
    <source>
        <dbReference type="ARBA" id="ARBA00022729"/>
    </source>
</evidence>
<evidence type="ECO:0000259" key="11">
    <source>
        <dbReference type="PROSITE" id="PS52012"/>
    </source>
</evidence>
<reference evidence="12" key="2">
    <citation type="submission" date="2023-05" db="EMBL/GenBank/DDBJ databases">
        <authorList>
            <consortium name="Lawrence Berkeley National Laboratory"/>
            <person name="Steindorff A."/>
            <person name="Hensen N."/>
            <person name="Bonometti L."/>
            <person name="Westerberg I."/>
            <person name="Brannstrom I.O."/>
            <person name="Guillou S."/>
            <person name="Cros-Aarteil S."/>
            <person name="Calhoun S."/>
            <person name="Haridas S."/>
            <person name="Kuo A."/>
            <person name="Mondo S."/>
            <person name="Pangilinan J."/>
            <person name="Riley R."/>
            <person name="Labutti K."/>
            <person name="Andreopoulos B."/>
            <person name="Lipzen A."/>
            <person name="Chen C."/>
            <person name="Yanf M."/>
            <person name="Daum C."/>
            <person name="Ng V."/>
            <person name="Clum A."/>
            <person name="Ohm R."/>
            <person name="Martin F."/>
            <person name="Silar P."/>
            <person name="Natvig D."/>
            <person name="Lalanne C."/>
            <person name="Gautier V."/>
            <person name="Ament-Velasquez S.L."/>
            <person name="Kruys A."/>
            <person name="Hutchinson M.I."/>
            <person name="Powell A.J."/>
            <person name="Barry K."/>
            <person name="Miller A.N."/>
            <person name="Grigoriev I.V."/>
            <person name="Debuchy R."/>
            <person name="Gladieux P."/>
            <person name="Thoren M.H."/>
            <person name="Johannesson H."/>
        </authorList>
    </citation>
    <scope>NUCLEOTIDE SEQUENCE</scope>
    <source>
        <strain evidence="12">PSN309</strain>
    </source>
</reference>
<keyword evidence="4" id="KW-0964">Secreted</keyword>
<keyword evidence="5" id="KW-0472">Membrane</keyword>
<evidence type="ECO:0000256" key="8">
    <source>
        <dbReference type="ARBA" id="ARBA00023288"/>
    </source>
</evidence>
<evidence type="ECO:0000256" key="9">
    <source>
        <dbReference type="PROSITE-ProRule" id="PRU01356"/>
    </source>
</evidence>
<keyword evidence="7" id="KW-1015">Disulfide bond</keyword>
<evidence type="ECO:0000313" key="12">
    <source>
        <dbReference type="EMBL" id="KAK4182150.1"/>
    </source>
</evidence>
<organism evidence="12 13">
    <name type="scientific">Podospora australis</name>
    <dbReference type="NCBI Taxonomy" id="1536484"/>
    <lineage>
        <taxon>Eukaryota</taxon>
        <taxon>Fungi</taxon>
        <taxon>Dikarya</taxon>
        <taxon>Ascomycota</taxon>
        <taxon>Pezizomycotina</taxon>
        <taxon>Sordariomycetes</taxon>
        <taxon>Sordariomycetidae</taxon>
        <taxon>Sordariales</taxon>
        <taxon>Podosporaceae</taxon>
        <taxon>Podospora</taxon>
    </lineage>
</organism>